<keyword evidence="2" id="KW-1185">Reference proteome</keyword>
<name>A0AAV4Q3K7_CAEEX</name>
<comment type="caution">
    <text evidence="1">The sequence shown here is derived from an EMBL/GenBank/DDBJ whole genome shotgun (WGS) entry which is preliminary data.</text>
</comment>
<gene>
    <name evidence="1" type="ORF">CEXT_693421</name>
</gene>
<sequence>MVCSAGSYGVLSKRIWFALQTYMIFSTDFYRSASLRCRRSECLFRSLCRLQEHGHPFPPQSWHFQIQLHTKDSSYFVYRPCM</sequence>
<protein>
    <recommendedName>
        <fullName evidence="3">Secreted protein</fullName>
    </recommendedName>
</protein>
<accession>A0AAV4Q3K7</accession>
<dbReference type="AlphaFoldDB" id="A0AAV4Q3K7"/>
<evidence type="ECO:0008006" key="3">
    <source>
        <dbReference type="Google" id="ProtNLM"/>
    </source>
</evidence>
<dbReference type="EMBL" id="BPLR01005689">
    <property type="protein sequence ID" value="GIY04243.1"/>
    <property type="molecule type" value="Genomic_DNA"/>
</dbReference>
<organism evidence="1 2">
    <name type="scientific">Caerostris extrusa</name>
    <name type="common">Bark spider</name>
    <name type="synonym">Caerostris bankana</name>
    <dbReference type="NCBI Taxonomy" id="172846"/>
    <lineage>
        <taxon>Eukaryota</taxon>
        <taxon>Metazoa</taxon>
        <taxon>Ecdysozoa</taxon>
        <taxon>Arthropoda</taxon>
        <taxon>Chelicerata</taxon>
        <taxon>Arachnida</taxon>
        <taxon>Araneae</taxon>
        <taxon>Araneomorphae</taxon>
        <taxon>Entelegynae</taxon>
        <taxon>Araneoidea</taxon>
        <taxon>Araneidae</taxon>
        <taxon>Caerostris</taxon>
    </lineage>
</organism>
<evidence type="ECO:0000313" key="2">
    <source>
        <dbReference type="Proteomes" id="UP001054945"/>
    </source>
</evidence>
<proteinExistence type="predicted"/>
<evidence type="ECO:0000313" key="1">
    <source>
        <dbReference type="EMBL" id="GIY04243.1"/>
    </source>
</evidence>
<dbReference type="Proteomes" id="UP001054945">
    <property type="component" value="Unassembled WGS sequence"/>
</dbReference>
<reference evidence="1 2" key="1">
    <citation type="submission" date="2021-06" db="EMBL/GenBank/DDBJ databases">
        <title>Caerostris extrusa draft genome.</title>
        <authorList>
            <person name="Kono N."/>
            <person name="Arakawa K."/>
        </authorList>
    </citation>
    <scope>NUCLEOTIDE SEQUENCE [LARGE SCALE GENOMIC DNA]</scope>
</reference>